<keyword evidence="5" id="KW-0732">Signal</keyword>
<feature type="chain" id="PRO_5012174259" evidence="5">
    <location>
        <begin position="22"/>
        <end position="131"/>
    </location>
</feature>
<dbReference type="AlphaFoldDB" id="A0A254N6R4"/>
<dbReference type="Proteomes" id="UP000197446">
    <property type="component" value="Unassembled WGS sequence"/>
</dbReference>
<dbReference type="PROSITE" id="PS51007">
    <property type="entry name" value="CYTC"/>
    <property type="match status" value="1"/>
</dbReference>
<proteinExistence type="predicted"/>
<evidence type="ECO:0000256" key="3">
    <source>
        <dbReference type="ARBA" id="ARBA00023004"/>
    </source>
</evidence>
<dbReference type="OrthoDB" id="5295318at2"/>
<sequence length="131" mass="14452">MCMPTSWRLMLLLAVAPAVQAQATTPAQLQRTYDAAAGTPAQPERGRLFFTQRHGGEWSCASCHGAMPTVAGRHVVTGKPLDPLAPAFNPQAFTDERRVEKWFRRNCKDVTGRECSAAEKADVLAWLQTLR</sequence>
<gene>
    <name evidence="7" type="ORF">CDO81_26350</name>
</gene>
<feature type="domain" description="Cytochrome c" evidence="6">
    <location>
        <begin position="41"/>
        <end position="131"/>
    </location>
</feature>
<keyword evidence="3 4" id="KW-0408">Iron</keyword>
<dbReference type="Gene3D" id="1.10.760.10">
    <property type="entry name" value="Cytochrome c-like domain"/>
    <property type="match status" value="1"/>
</dbReference>
<accession>A0A254N6R4</accession>
<dbReference type="GO" id="GO:0009055">
    <property type="term" value="F:electron transfer activity"/>
    <property type="evidence" value="ECO:0007669"/>
    <property type="project" value="InterPro"/>
</dbReference>
<dbReference type="GO" id="GO:0046872">
    <property type="term" value="F:metal ion binding"/>
    <property type="evidence" value="ECO:0007669"/>
    <property type="project" value="UniProtKB-KW"/>
</dbReference>
<dbReference type="InterPro" id="IPR009056">
    <property type="entry name" value="Cyt_c-like_dom"/>
</dbReference>
<dbReference type="GO" id="GO:0020037">
    <property type="term" value="F:heme binding"/>
    <property type="evidence" value="ECO:0007669"/>
    <property type="project" value="InterPro"/>
</dbReference>
<evidence type="ECO:0000256" key="4">
    <source>
        <dbReference type="PROSITE-ProRule" id="PRU00433"/>
    </source>
</evidence>
<dbReference type="RefSeq" id="WP_088486246.1">
    <property type="nucleotide sequence ID" value="NZ_NISI01000020.1"/>
</dbReference>
<evidence type="ECO:0000313" key="7">
    <source>
        <dbReference type="EMBL" id="OWQ98634.1"/>
    </source>
</evidence>
<dbReference type="SUPFAM" id="SSF46626">
    <property type="entry name" value="Cytochrome c"/>
    <property type="match status" value="1"/>
</dbReference>
<reference evidence="7 8" key="1">
    <citation type="journal article" date="2007" name="Int. J. Syst. Evol. Microbiol.">
        <title>Description of Pelomonas aquatica sp. nov. and Pelomonas puraquae sp. nov., isolated from industrial and haemodialysis water.</title>
        <authorList>
            <person name="Gomila M."/>
            <person name="Bowien B."/>
            <person name="Falsen E."/>
            <person name="Moore E.R."/>
            <person name="Lalucat J."/>
        </authorList>
    </citation>
    <scope>NUCLEOTIDE SEQUENCE [LARGE SCALE GENOMIC DNA]</scope>
    <source>
        <strain evidence="7 8">CCUG 52769</strain>
    </source>
</reference>
<evidence type="ECO:0000256" key="2">
    <source>
        <dbReference type="ARBA" id="ARBA00022723"/>
    </source>
</evidence>
<keyword evidence="1 4" id="KW-0349">Heme</keyword>
<dbReference type="Pfam" id="PF09086">
    <property type="entry name" value="DUF1924"/>
    <property type="match status" value="1"/>
</dbReference>
<dbReference type="InterPro" id="IPR015170">
    <property type="entry name" value="DUF1924_SHP"/>
</dbReference>
<comment type="caution">
    <text evidence="7">The sequence shown here is derived from an EMBL/GenBank/DDBJ whole genome shotgun (WGS) entry which is preliminary data.</text>
</comment>
<keyword evidence="2 4" id="KW-0479">Metal-binding</keyword>
<protein>
    <submittedName>
        <fullName evidence="7">Cytochrome C</fullName>
    </submittedName>
</protein>
<keyword evidence="8" id="KW-1185">Reference proteome</keyword>
<organism evidence="7 8">
    <name type="scientific">Roseateles puraquae</name>
    <dbReference type="NCBI Taxonomy" id="431059"/>
    <lineage>
        <taxon>Bacteria</taxon>
        <taxon>Pseudomonadati</taxon>
        <taxon>Pseudomonadota</taxon>
        <taxon>Betaproteobacteria</taxon>
        <taxon>Burkholderiales</taxon>
        <taxon>Sphaerotilaceae</taxon>
        <taxon>Roseateles</taxon>
    </lineage>
</organism>
<evidence type="ECO:0000256" key="1">
    <source>
        <dbReference type="ARBA" id="ARBA00022617"/>
    </source>
</evidence>
<dbReference type="EMBL" id="NISI01000020">
    <property type="protein sequence ID" value="OWQ98634.1"/>
    <property type="molecule type" value="Genomic_DNA"/>
</dbReference>
<evidence type="ECO:0000313" key="8">
    <source>
        <dbReference type="Proteomes" id="UP000197446"/>
    </source>
</evidence>
<feature type="signal peptide" evidence="5">
    <location>
        <begin position="1"/>
        <end position="21"/>
    </location>
</feature>
<dbReference type="InterPro" id="IPR036909">
    <property type="entry name" value="Cyt_c-like_dom_sf"/>
</dbReference>
<name>A0A254N6R4_9BURK</name>
<evidence type="ECO:0000256" key="5">
    <source>
        <dbReference type="SAM" id="SignalP"/>
    </source>
</evidence>
<evidence type="ECO:0000259" key="6">
    <source>
        <dbReference type="PROSITE" id="PS51007"/>
    </source>
</evidence>